<feature type="compositionally biased region" description="Low complexity" evidence="1">
    <location>
        <begin position="26"/>
        <end position="39"/>
    </location>
</feature>
<organism evidence="2 3">
    <name type="scientific">Actinokineospora cianjurensis</name>
    <dbReference type="NCBI Taxonomy" id="585224"/>
    <lineage>
        <taxon>Bacteria</taxon>
        <taxon>Bacillati</taxon>
        <taxon>Actinomycetota</taxon>
        <taxon>Actinomycetes</taxon>
        <taxon>Pseudonocardiales</taxon>
        <taxon>Pseudonocardiaceae</taxon>
        <taxon>Actinokineospora</taxon>
    </lineage>
</organism>
<proteinExistence type="predicted"/>
<evidence type="ECO:0000256" key="1">
    <source>
        <dbReference type="SAM" id="MobiDB-lite"/>
    </source>
</evidence>
<dbReference type="RefSeq" id="WP_147460223.1">
    <property type="nucleotide sequence ID" value="NZ_RCDD01000008.1"/>
</dbReference>
<reference evidence="2 3" key="1">
    <citation type="submission" date="2018-10" db="EMBL/GenBank/DDBJ databases">
        <title>Genomic Encyclopedia of Archaeal and Bacterial Type Strains, Phase II (KMG-II): from individual species to whole genera.</title>
        <authorList>
            <person name="Goeker M."/>
        </authorList>
    </citation>
    <scope>NUCLEOTIDE SEQUENCE [LARGE SCALE GENOMIC DNA]</scope>
    <source>
        <strain evidence="2 3">DSM 45657</strain>
    </source>
</reference>
<dbReference type="AlphaFoldDB" id="A0A421AVT0"/>
<keyword evidence="3" id="KW-1185">Reference proteome</keyword>
<evidence type="ECO:0000313" key="2">
    <source>
        <dbReference type="EMBL" id="RLK54128.1"/>
    </source>
</evidence>
<accession>A0A421AVT0</accession>
<dbReference type="Proteomes" id="UP000282454">
    <property type="component" value="Unassembled WGS sequence"/>
</dbReference>
<evidence type="ECO:0000313" key="3">
    <source>
        <dbReference type="Proteomes" id="UP000282454"/>
    </source>
</evidence>
<feature type="region of interest" description="Disordered" evidence="1">
    <location>
        <begin position="26"/>
        <end position="59"/>
    </location>
</feature>
<sequence length="73" mass="7415">MLALALCALRFRKGGFLDTSATLISSSAPAPASACPTTSGIRTTPPPKRLAPGLLQAPPTTYPGTRTVAQCSS</sequence>
<comment type="caution">
    <text evidence="2">The sequence shown here is derived from an EMBL/GenBank/DDBJ whole genome shotgun (WGS) entry which is preliminary data.</text>
</comment>
<name>A0A421AVT0_9PSEU</name>
<gene>
    <name evidence="2" type="ORF">CLV68_6130</name>
</gene>
<protein>
    <submittedName>
        <fullName evidence="2">Uncharacterized protein</fullName>
    </submittedName>
</protein>
<dbReference type="EMBL" id="RCDD01000008">
    <property type="protein sequence ID" value="RLK54128.1"/>
    <property type="molecule type" value="Genomic_DNA"/>
</dbReference>